<sequence length="52" mass="5733">MSSLSNINDDKKFTAQLQISTDSIKFGCLVKIAARYLTPPSMPLWNATPSQC</sequence>
<reference evidence="2" key="1">
    <citation type="submission" date="2021-01" db="EMBL/GenBank/DDBJ databases">
        <title>Caligus Genome Assembly.</title>
        <authorList>
            <person name="Gallardo-Escarate C."/>
        </authorList>
    </citation>
    <scope>NUCLEOTIDE SEQUENCE [LARGE SCALE GENOMIC DNA]</scope>
</reference>
<evidence type="ECO:0000313" key="1">
    <source>
        <dbReference type="EMBL" id="QQP51893.1"/>
    </source>
</evidence>
<protein>
    <submittedName>
        <fullName evidence="1">Uncharacterized protein</fullName>
    </submittedName>
</protein>
<dbReference type="AlphaFoldDB" id="A0A7T8KA89"/>
<evidence type="ECO:0000313" key="2">
    <source>
        <dbReference type="Proteomes" id="UP000595437"/>
    </source>
</evidence>
<proteinExistence type="predicted"/>
<keyword evidence="2" id="KW-1185">Reference proteome</keyword>
<gene>
    <name evidence="1" type="ORF">FKW44_013381</name>
</gene>
<accession>A0A7T8KA89</accession>
<name>A0A7T8KA89_CALRO</name>
<dbReference type="Proteomes" id="UP000595437">
    <property type="component" value="Chromosome 8"/>
</dbReference>
<dbReference type="EMBL" id="CP045897">
    <property type="protein sequence ID" value="QQP51893.1"/>
    <property type="molecule type" value="Genomic_DNA"/>
</dbReference>
<organism evidence="1 2">
    <name type="scientific">Caligus rogercresseyi</name>
    <name type="common">Sea louse</name>
    <dbReference type="NCBI Taxonomy" id="217165"/>
    <lineage>
        <taxon>Eukaryota</taxon>
        <taxon>Metazoa</taxon>
        <taxon>Ecdysozoa</taxon>
        <taxon>Arthropoda</taxon>
        <taxon>Crustacea</taxon>
        <taxon>Multicrustacea</taxon>
        <taxon>Hexanauplia</taxon>
        <taxon>Copepoda</taxon>
        <taxon>Siphonostomatoida</taxon>
        <taxon>Caligidae</taxon>
        <taxon>Caligus</taxon>
    </lineage>
</organism>